<protein>
    <submittedName>
        <fullName evidence="8">Antiporter</fullName>
    </submittedName>
</protein>
<evidence type="ECO:0000313" key="9">
    <source>
        <dbReference type="Proteomes" id="UP000245624"/>
    </source>
</evidence>
<feature type="transmembrane region" description="Helical" evidence="6">
    <location>
        <begin position="242"/>
        <end position="265"/>
    </location>
</feature>
<dbReference type="PRINTS" id="PR01036">
    <property type="entry name" value="TCRTETB"/>
</dbReference>
<dbReference type="GO" id="GO:0022857">
    <property type="term" value="F:transmembrane transporter activity"/>
    <property type="evidence" value="ECO:0007669"/>
    <property type="project" value="InterPro"/>
</dbReference>
<dbReference type="InterPro" id="IPR020846">
    <property type="entry name" value="MFS_dom"/>
</dbReference>
<keyword evidence="9" id="KW-1185">Reference proteome</keyword>
<feature type="transmembrane region" description="Helical" evidence="6">
    <location>
        <begin position="33"/>
        <end position="51"/>
    </location>
</feature>
<dbReference type="OrthoDB" id="2403626at2"/>
<evidence type="ECO:0000259" key="7">
    <source>
        <dbReference type="PROSITE" id="PS50850"/>
    </source>
</evidence>
<keyword evidence="3 6" id="KW-0812">Transmembrane</keyword>
<comment type="caution">
    <text evidence="8">The sequence shown here is derived from an EMBL/GenBank/DDBJ whole genome shotgun (WGS) entry which is preliminary data.</text>
</comment>
<feature type="transmembrane region" description="Helical" evidence="6">
    <location>
        <begin position="306"/>
        <end position="325"/>
    </location>
</feature>
<feature type="transmembrane region" description="Helical" evidence="6">
    <location>
        <begin position="180"/>
        <end position="199"/>
    </location>
</feature>
<keyword evidence="4 6" id="KW-1133">Transmembrane helix</keyword>
<dbReference type="InterPro" id="IPR011701">
    <property type="entry name" value="MFS"/>
</dbReference>
<dbReference type="PANTHER" id="PTHR42718:SF9">
    <property type="entry name" value="MAJOR FACILITATOR SUPERFAMILY MULTIDRUG TRANSPORTER MFSC"/>
    <property type="match status" value="1"/>
</dbReference>
<evidence type="ECO:0000256" key="2">
    <source>
        <dbReference type="ARBA" id="ARBA00022448"/>
    </source>
</evidence>
<dbReference type="PROSITE" id="PS50850">
    <property type="entry name" value="MFS"/>
    <property type="match status" value="1"/>
</dbReference>
<name>A0A317KUB6_9BACI</name>
<evidence type="ECO:0000313" key="8">
    <source>
        <dbReference type="EMBL" id="PWU66744.1"/>
    </source>
</evidence>
<dbReference type="InterPro" id="IPR036259">
    <property type="entry name" value="MFS_trans_sf"/>
</dbReference>
<keyword evidence="5 6" id="KW-0472">Membrane</keyword>
<feature type="transmembrane region" description="Helical" evidence="6">
    <location>
        <begin position="271"/>
        <end position="290"/>
    </location>
</feature>
<proteinExistence type="predicted"/>
<dbReference type="EMBL" id="QGTD01000021">
    <property type="protein sequence ID" value="PWU66744.1"/>
    <property type="molecule type" value="Genomic_DNA"/>
</dbReference>
<dbReference type="Proteomes" id="UP000245624">
    <property type="component" value="Unassembled WGS sequence"/>
</dbReference>
<feature type="domain" description="Major facilitator superfamily (MFS) profile" evidence="7">
    <location>
        <begin position="1"/>
        <end position="422"/>
    </location>
</feature>
<dbReference type="Gene3D" id="1.20.1720.10">
    <property type="entry name" value="Multidrug resistance protein D"/>
    <property type="match status" value="1"/>
</dbReference>
<feature type="transmembrane region" description="Helical" evidence="6">
    <location>
        <begin position="367"/>
        <end position="389"/>
    </location>
</feature>
<feature type="transmembrane region" description="Helical" evidence="6">
    <location>
        <begin position="409"/>
        <end position="428"/>
    </location>
</feature>
<feature type="transmembrane region" description="Helical" evidence="6">
    <location>
        <begin position="92"/>
        <end position="114"/>
    </location>
</feature>
<evidence type="ECO:0000256" key="6">
    <source>
        <dbReference type="SAM" id="Phobius"/>
    </source>
</evidence>
<dbReference type="PANTHER" id="PTHR42718">
    <property type="entry name" value="MAJOR FACILITATOR SUPERFAMILY MULTIDRUG TRANSPORTER MFSC"/>
    <property type="match status" value="1"/>
</dbReference>
<dbReference type="AlphaFoldDB" id="A0A317KUB6"/>
<dbReference type="GO" id="GO:0005886">
    <property type="term" value="C:plasma membrane"/>
    <property type="evidence" value="ECO:0007669"/>
    <property type="project" value="UniProtKB-SubCell"/>
</dbReference>
<gene>
    <name evidence="8" type="ORF">DLJ74_19090</name>
</gene>
<feature type="transmembrane region" description="Helical" evidence="6">
    <location>
        <begin position="149"/>
        <end position="168"/>
    </location>
</feature>
<evidence type="ECO:0000256" key="3">
    <source>
        <dbReference type="ARBA" id="ARBA00022692"/>
    </source>
</evidence>
<feature type="transmembrane region" description="Helical" evidence="6">
    <location>
        <begin position="63"/>
        <end position="86"/>
    </location>
</feature>
<dbReference type="Pfam" id="PF07690">
    <property type="entry name" value="MFS_1"/>
    <property type="match status" value="1"/>
</dbReference>
<feature type="transmembrane region" description="Helical" evidence="6">
    <location>
        <begin position="121"/>
        <end position="143"/>
    </location>
</feature>
<evidence type="ECO:0000256" key="1">
    <source>
        <dbReference type="ARBA" id="ARBA00004651"/>
    </source>
</evidence>
<feature type="transmembrane region" description="Helical" evidence="6">
    <location>
        <begin position="331"/>
        <end position="355"/>
    </location>
</feature>
<evidence type="ECO:0000256" key="5">
    <source>
        <dbReference type="ARBA" id="ARBA00023136"/>
    </source>
</evidence>
<dbReference type="Gene3D" id="1.20.1250.20">
    <property type="entry name" value="MFS general substrate transporter like domains"/>
    <property type="match status" value="1"/>
</dbReference>
<evidence type="ECO:0000256" key="4">
    <source>
        <dbReference type="ARBA" id="ARBA00022989"/>
    </source>
</evidence>
<comment type="subcellular location">
    <subcellularLocation>
        <location evidence="1">Cell membrane</location>
        <topology evidence="1">Multi-pass membrane protein</topology>
    </subcellularLocation>
</comment>
<keyword evidence="2" id="KW-0813">Transport</keyword>
<accession>A0A317KUB6</accession>
<reference evidence="8 9" key="1">
    <citation type="submission" date="2018-05" db="EMBL/GenBank/DDBJ databases">
        <title>Genomic analysis of Gracilibacillus dipsosauri DD1 reveals novel features of a salt-tolerant amylase.</title>
        <authorList>
            <person name="Deutch C.E."/>
            <person name="Yang S."/>
        </authorList>
    </citation>
    <scope>NUCLEOTIDE SEQUENCE [LARGE SCALE GENOMIC DNA]</scope>
    <source>
        <strain evidence="8 9">DD1</strain>
    </source>
</reference>
<feature type="transmembrane region" description="Helical" evidence="6">
    <location>
        <begin position="205"/>
        <end position="222"/>
    </location>
</feature>
<dbReference type="SUPFAM" id="SSF103473">
    <property type="entry name" value="MFS general substrate transporter"/>
    <property type="match status" value="2"/>
</dbReference>
<sequence>MVFTMVISMMSATMFNIVLPEISQEYGLTYTQVSWISSAYLLVYAIGSAIYGKLSDRFRLKSLLTVGILLLSLGSLIGLAAQFYWMVLFSRFIQAAGASVIPALAMIIPARYITTNRRGKVFGIMASGLALGGVLGPIASAIVADFAHWRWLFVVPLLTLVTLPLFRHYLASEKVRTPSVFDWIGGLLLGGTVATLLLAITGERWSLAISSIALFLMFVTRIHSTTEPFIEPRLFQNGRYSVGILLTFLVSAIGYSIPFLTPIMLVDTYHLSPVSIGLVMIPASLTAALLGKQGGKLADKRGNTRLFLFASLLLLSAFFLLSFLIGRSLIFVAMALIIGQVGQTFIVVAMSNTIANTLTKEQTGVGMGLMSMLNFIASSVSGAVISLILDQGALSAWNPFYFFAEGSTFSNLYLMFSLSYTGLILIYITRFGYRTPLKLTKN</sequence>
<organism evidence="8 9">
    <name type="scientific">Gracilibacillus dipsosauri</name>
    <dbReference type="NCBI Taxonomy" id="178340"/>
    <lineage>
        <taxon>Bacteria</taxon>
        <taxon>Bacillati</taxon>
        <taxon>Bacillota</taxon>
        <taxon>Bacilli</taxon>
        <taxon>Bacillales</taxon>
        <taxon>Bacillaceae</taxon>
        <taxon>Gracilibacillus</taxon>
    </lineage>
</organism>